<evidence type="ECO:0000256" key="2">
    <source>
        <dbReference type="ARBA" id="ARBA00022722"/>
    </source>
</evidence>
<dbReference type="AlphaFoldDB" id="A0A3R9R8A2"/>
<dbReference type="SUPFAM" id="SSF54786">
    <property type="entry name" value="YcfA/nrd intein domain"/>
    <property type="match status" value="1"/>
</dbReference>
<keyword evidence="3" id="KW-0255">Endonuclease</keyword>
<evidence type="ECO:0000256" key="4">
    <source>
        <dbReference type="ARBA" id="ARBA00022801"/>
    </source>
</evidence>
<keyword evidence="1" id="KW-1277">Toxin-antitoxin system</keyword>
<reference evidence="7 8" key="1">
    <citation type="submission" date="2018-10" db="EMBL/GenBank/DDBJ databases">
        <title>Co-occurring genomic capacity for anaerobic methane metabolism and dissimilatory sulfite reduction discovered in the Korarchaeota.</title>
        <authorList>
            <person name="Mckay L.J."/>
            <person name="Dlakic M."/>
            <person name="Fields M.W."/>
            <person name="Delmont T.O."/>
            <person name="Eren A.M."/>
            <person name="Jay Z.J."/>
            <person name="Klingelsmith K.B."/>
            <person name="Rusch D.B."/>
            <person name="Inskeep W.P."/>
        </authorList>
    </citation>
    <scope>NUCLEOTIDE SEQUENCE [LARGE SCALE GENOMIC DNA]</scope>
    <source>
        <strain evidence="7 8">MDKW</strain>
    </source>
</reference>
<dbReference type="GO" id="GO:0004519">
    <property type="term" value="F:endonuclease activity"/>
    <property type="evidence" value="ECO:0007669"/>
    <property type="project" value="UniProtKB-KW"/>
</dbReference>
<proteinExistence type="predicted"/>
<dbReference type="OrthoDB" id="7619at2157"/>
<dbReference type="Pfam" id="PF07927">
    <property type="entry name" value="HicA_toxin"/>
    <property type="match status" value="1"/>
</dbReference>
<organism evidence="7 8">
    <name type="scientific">Candidatus Methanodesulfokora washburnensis</name>
    <dbReference type="NCBI Taxonomy" id="2478471"/>
    <lineage>
        <taxon>Archaea</taxon>
        <taxon>Thermoproteota</taxon>
        <taxon>Candidatus Korarchaeia</taxon>
        <taxon>Candidatus Korarchaeia incertae sedis</taxon>
        <taxon>Candidatus Methanodesulfokora</taxon>
    </lineage>
</organism>
<sequence>MYFLAVVKALSKAGFKVVHQRGSHMYLTDGKHKITVPKHDPIKRGTLLSIIYQSGLTKEEFLRLLKE</sequence>
<accession>A0A3R9R8A2</accession>
<keyword evidence="4" id="KW-0378">Hydrolase</keyword>
<evidence type="ECO:0000313" key="7">
    <source>
        <dbReference type="EMBL" id="RSN77130.1"/>
    </source>
</evidence>
<name>A0A3R9R8A2_9CREN</name>
<dbReference type="Proteomes" id="UP000277582">
    <property type="component" value="Unassembled WGS sequence"/>
</dbReference>
<evidence type="ECO:0000256" key="5">
    <source>
        <dbReference type="ARBA" id="ARBA00022884"/>
    </source>
</evidence>
<keyword evidence="8" id="KW-1185">Reference proteome</keyword>
<evidence type="ECO:0000256" key="6">
    <source>
        <dbReference type="ARBA" id="ARBA00023016"/>
    </source>
</evidence>
<gene>
    <name evidence="7" type="ORF">D6D85_03080</name>
</gene>
<evidence type="ECO:0000256" key="1">
    <source>
        <dbReference type="ARBA" id="ARBA00022649"/>
    </source>
</evidence>
<protein>
    <submittedName>
        <fullName evidence="7">Type II toxin-antitoxin system HicA family toxin</fullName>
    </submittedName>
</protein>
<keyword evidence="2" id="KW-0540">Nuclease</keyword>
<dbReference type="InterPro" id="IPR038570">
    <property type="entry name" value="HicA_sf"/>
</dbReference>
<comment type="caution">
    <text evidence="7">The sequence shown here is derived from an EMBL/GenBank/DDBJ whole genome shotgun (WGS) entry which is preliminary data.</text>
</comment>
<dbReference type="Gene3D" id="3.30.920.30">
    <property type="entry name" value="Hypothetical protein"/>
    <property type="match status" value="1"/>
</dbReference>
<dbReference type="InterPro" id="IPR012933">
    <property type="entry name" value="HicA_mRNA_interferase"/>
</dbReference>
<dbReference type="GO" id="GO:0003729">
    <property type="term" value="F:mRNA binding"/>
    <property type="evidence" value="ECO:0007669"/>
    <property type="project" value="InterPro"/>
</dbReference>
<keyword evidence="5" id="KW-0694">RNA-binding</keyword>
<dbReference type="GO" id="GO:0016787">
    <property type="term" value="F:hydrolase activity"/>
    <property type="evidence" value="ECO:0007669"/>
    <property type="project" value="UniProtKB-KW"/>
</dbReference>
<keyword evidence="6" id="KW-0346">Stress response</keyword>
<evidence type="ECO:0000313" key="8">
    <source>
        <dbReference type="Proteomes" id="UP000277582"/>
    </source>
</evidence>
<dbReference type="EMBL" id="RCOS01000045">
    <property type="protein sequence ID" value="RSN77130.1"/>
    <property type="molecule type" value="Genomic_DNA"/>
</dbReference>
<evidence type="ECO:0000256" key="3">
    <source>
        <dbReference type="ARBA" id="ARBA00022759"/>
    </source>
</evidence>